<dbReference type="RefSeq" id="WP_307692353.1">
    <property type="nucleotide sequence ID" value="NZ_JAUSRO010000020.1"/>
</dbReference>
<name>A0ABT9SGU6_9BURK</name>
<dbReference type="Pfam" id="PF09956">
    <property type="entry name" value="Phage_cement_2"/>
    <property type="match status" value="1"/>
</dbReference>
<sequence>MKNYVQAGNTLTLIALAAVASGGGHLVGTIFGVAVKDVAQGAEGEFKRDGVFELPKVSAQAWTQGAKVYWDDTAKLVTTVATNNVVIGAAALAAANPSAIGTVLLDAAIR</sequence>
<dbReference type="Proteomes" id="UP001226867">
    <property type="component" value="Unassembled WGS sequence"/>
</dbReference>
<protein>
    <submittedName>
        <fullName evidence="1">RecA/RadA family phage recombinase</fullName>
    </submittedName>
</protein>
<comment type="caution">
    <text evidence="1">The sequence shown here is derived from an EMBL/GenBank/DDBJ whole genome shotgun (WGS) entry which is preliminary data.</text>
</comment>
<dbReference type="PIRSF" id="PIRSF030771">
    <property type="entry name" value="UCP030771"/>
    <property type="match status" value="1"/>
</dbReference>
<keyword evidence="2" id="KW-1185">Reference proteome</keyword>
<reference evidence="1 2" key="1">
    <citation type="submission" date="2023-07" db="EMBL/GenBank/DDBJ databases">
        <title>Sorghum-associated microbial communities from plants grown in Nebraska, USA.</title>
        <authorList>
            <person name="Schachtman D."/>
        </authorList>
    </citation>
    <scope>NUCLEOTIDE SEQUENCE [LARGE SCALE GENOMIC DNA]</scope>
    <source>
        <strain evidence="1 2">DS1607</strain>
    </source>
</reference>
<dbReference type="InterPro" id="IPR011231">
    <property type="entry name" value="Phage_VT1-Sakai_H0018"/>
</dbReference>
<dbReference type="EMBL" id="JAUSRO010000020">
    <property type="protein sequence ID" value="MDP9902617.1"/>
    <property type="molecule type" value="Genomic_DNA"/>
</dbReference>
<proteinExistence type="predicted"/>
<evidence type="ECO:0000313" key="2">
    <source>
        <dbReference type="Proteomes" id="UP001226867"/>
    </source>
</evidence>
<accession>A0ABT9SGU6</accession>
<evidence type="ECO:0000313" key="1">
    <source>
        <dbReference type="EMBL" id="MDP9902617.1"/>
    </source>
</evidence>
<gene>
    <name evidence="1" type="ORF">J2W36_004894</name>
</gene>
<organism evidence="1 2">
    <name type="scientific">Variovorax ginsengisoli</name>
    <dbReference type="NCBI Taxonomy" id="363844"/>
    <lineage>
        <taxon>Bacteria</taxon>
        <taxon>Pseudomonadati</taxon>
        <taxon>Pseudomonadota</taxon>
        <taxon>Betaproteobacteria</taxon>
        <taxon>Burkholderiales</taxon>
        <taxon>Comamonadaceae</taxon>
        <taxon>Variovorax</taxon>
    </lineage>
</organism>